<evidence type="ECO:0000313" key="3">
    <source>
        <dbReference type="EMBL" id="MDR7083146.1"/>
    </source>
</evidence>
<evidence type="ECO:0000256" key="1">
    <source>
        <dbReference type="SAM" id="MobiDB-lite"/>
    </source>
</evidence>
<feature type="region of interest" description="Disordered" evidence="1">
    <location>
        <begin position="189"/>
        <end position="211"/>
    </location>
</feature>
<dbReference type="InterPro" id="IPR013783">
    <property type="entry name" value="Ig-like_fold"/>
</dbReference>
<dbReference type="RefSeq" id="WP_310057410.1">
    <property type="nucleotide sequence ID" value="NZ_JAVDVQ010000009.1"/>
</dbReference>
<gene>
    <name evidence="3" type="ORF">J2X01_002439</name>
</gene>
<keyword evidence="2" id="KW-0812">Transmembrane</keyword>
<sequence>MNREEPWSARVSSRLGPLFSADGWALFLASLASRLYLGVLLSLALIAVLPALLGWHGTVVQSGSMEPHISAGDVVLAAGFDAAQKVPVGGVVEFTSPAEAEPGGVEKTRLHRIVGENPDGTFVTAGDANAEVDSTPLERGQITGQARLLVPTVGLPGLWLNSGNLPALAWWSVLTLLTVVVAVFGAKPTEEEDKEEDDGGPPPVPPGTGSRRLQASAAVGIVAALAVLVIATSTAFSSAAFTAATANAANTFSTAADWAPPSVTLASPGTTVRANVTLIAEASDAETGIRNVAIQYQAPNGAWTTLCTVVVAPYSCVWNTQGMPDGAYSLRAAATDNSGLTSTSAAVQTTVANSFAVVLNDPGEFQRGTVNLSATLYSPGSTQYTVRVEYSLAGTNKWNTLCQNLAAPYNCTWSTGTFADGYYDLRAVATSGTPTYSETITDVLVDNRAPTVTMSDPGTPLQGVATFAAAASDAHSGVAQVQIQYTRSGTTTWLPLCTVTEEPYSCRFDTTALANVSYSFRALATDEAGNSTTSSAVTNRVVDNTVSSVSLEDPGAYLTGNTTLSAVANSTAGVGNVRIQTALAGTGSWTTRCTLAASPYSCAWDTRTVADWQYDLRAILIDGAGKETISAIVAGRRVDNSPLRGADVQAANGTGIQGRLDAADTLSFTYSQQVNLASVTPGWTGAALPVTLRLRDGNILGTGNNGDALDVQRPGSTVNLGAVNTKANFAKNRKTVTYNATMTAATVTVAGVPSTVVTVTLGSVASGSGSIRTSSTAAAMVWTPTSSVTGTAGAASSLAPATETGTIDRDF</sequence>
<keyword evidence="4" id="KW-1185">Reference proteome</keyword>
<feature type="transmembrane region" description="Helical" evidence="2">
    <location>
        <begin position="217"/>
        <end position="241"/>
    </location>
</feature>
<protein>
    <submittedName>
        <fullName evidence="3">Signal peptidase I</fullName>
    </submittedName>
</protein>
<dbReference type="EMBL" id="JAVDVQ010000009">
    <property type="protein sequence ID" value="MDR7083146.1"/>
    <property type="molecule type" value="Genomic_DNA"/>
</dbReference>
<comment type="caution">
    <text evidence="3">The sequence shown here is derived from an EMBL/GenBank/DDBJ whole genome shotgun (WGS) entry which is preliminary data.</text>
</comment>
<evidence type="ECO:0000313" key="4">
    <source>
        <dbReference type="Proteomes" id="UP001252243"/>
    </source>
</evidence>
<keyword evidence="2" id="KW-1133">Transmembrane helix</keyword>
<dbReference type="Gene3D" id="2.60.40.10">
    <property type="entry name" value="Immunoglobulins"/>
    <property type="match status" value="3"/>
</dbReference>
<dbReference type="InterPro" id="IPR019533">
    <property type="entry name" value="Peptidase_S26"/>
</dbReference>
<feature type="transmembrane region" description="Helical" evidence="2">
    <location>
        <begin position="168"/>
        <end position="186"/>
    </location>
</feature>
<evidence type="ECO:0000256" key="2">
    <source>
        <dbReference type="SAM" id="Phobius"/>
    </source>
</evidence>
<feature type="transmembrane region" description="Helical" evidence="2">
    <location>
        <begin position="35"/>
        <end position="55"/>
    </location>
</feature>
<keyword evidence="2" id="KW-0472">Membrane</keyword>
<dbReference type="CDD" id="cd06530">
    <property type="entry name" value="S26_SPase_I"/>
    <property type="match status" value="1"/>
</dbReference>
<dbReference type="SUPFAM" id="SSF51306">
    <property type="entry name" value="LexA/Signal peptidase"/>
    <property type="match status" value="1"/>
</dbReference>
<dbReference type="Proteomes" id="UP001252243">
    <property type="component" value="Unassembled WGS sequence"/>
</dbReference>
<dbReference type="Pfam" id="PF17957">
    <property type="entry name" value="Big_7"/>
    <property type="match status" value="2"/>
</dbReference>
<proteinExistence type="predicted"/>
<accession>A0ABU1UD99</accession>
<dbReference type="InterPro" id="IPR036286">
    <property type="entry name" value="LexA/Signal_pep-like_sf"/>
</dbReference>
<feature type="compositionally biased region" description="Acidic residues" evidence="1">
    <location>
        <begin position="190"/>
        <end position="199"/>
    </location>
</feature>
<reference evidence="3 4" key="1">
    <citation type="submission" date="2023-07" db="EMBL/GenBank/DDBJ databases">
        <title>Sorghum-associated microbial communities from plants grown in Nebraska, USA.</title>
        <authorList>
            <person name="Schachtman D."/>
        </authorList>
    </citation>
    <scope>NUCLEOTIDE SEQUENCE [LARGE SCALE GENOMIC DNA]</scope>
    <source>
        <strain evidence="3 4">BE167</strain>
    </source>
</reference>
<name>A0ABU1UD99_9MICC</name>
<organism evidence="3 4">
    <name type="scientific">Arthrobacter ginsengisoli</name>
    <dbReference type="NCBI Taxonomy" id="1356565"/>
    <lineage>
        <taxon>Bacteria</taxon>
        <taxon>Bacillati</taxon>
        <taxon>Actinomycetota</taxon>
        <taxon>Actinomycetes</taxon>
        <taxon>Micrococcales</taxon>
        <taxon>Micrococcaceae</taxon>
        <taxon>Arthrobacter</taxon>
    </lineage>
</organism>